<dbReference type="RefSeq" id="WP_127343625.1">
    <property type="nucleotide sequence ID" value="NZ_RJJX01000009.1"/>
</dbReference>
<gene>
    <name evidence="1" type="ORF">DLK05_08855</name>
</gene>
<comment type="caution">
    <text evidence="1">The sequence shown here is derived from an EMBL/GenBank/DDBJ whole genome shotgun (WGS) entry which is preliminary data.</text>
</comment>
<name>A0A434AVE7_9BACT</name>
<organism evidence="1 2">
    <name type="scientific">Ancylomarina longa</name>
    <dbReference type="NCBI Taxonomy" id="2487017"/>
    <lineage>
        <taxon>Bacteria</taxon>
        <taxon>Pseudomonadati</taxon>
        <taxon>Bacteroidota</taxon>
        <taxon>Bacteroidia</taxon>
        <taxon>Marinilabiliales</taxon>
        <taxon>Marinifilaceae</taxon>
        <taxon>Ancylomarina</taxon>
    </lineage>
</organism>
<proteinExistence type="predicted"/>
<evidence type="ECO:0000313" key="2">
    <source>
        <dbReference type="Proteomes" id="UP000282985"/>
    </source>
</evidence>
<dbReference type="AlphaFoldDB" id="A0A434AVE7"/>
<reference evidence="1 2" key="1">
    <citation type="submission" date="2018-11" db="EMBL/GenBank/DDBJ databases">
        <title>Parancylomarina longa gen. nov., sp. nov., isolated from sediments of southern Okinawa.</title>
        <authorList>
            <person name="Fu T."/>
        </authorList>
    </citation>
    <scope>NUCLEOTIDE SEQUENCE [LARGE SCALE GENOMIC DNA]</scope>
    <source>
        <strain evidence="1 2">T3-2 S1-C</strain>
    </source>
</reference>
<sequence>MAKKNFTPGIDGLLQSSISEKKESDKEKKKAIKATYYFDVAQLDKIKAIAYYDRKPIGRVIEEALGEYIQSYKDLSKAQKLKP</sequence>
<dbReference type="OrthoDB" id="1123175at2"/>
<dbReference type="EMBL" id="RJJX01000009">
    <property type="protein sequence ID" value="RUT78419.1"/>
    <property type="molecule type" value="Genomic_DNA"/>
</dbReference>
<dbReference type="Proteomes" id="UP000282985">
    <property type="component" value="Unassembled WGS sequence"/>
</dbReference>
<protein>
    <submittedName>
        <fullName evidence="1">Uncharacterized protein</fullName>
    </submittedName>
</protein>
<keyword evidence="2" id="KW-1185">Reference proteome</keyword>
<accession>A0A434AVE7</accession>
<evidence type="ECO:0000313" key="1">
    <source>
        <dbReference type="EMBL" id="RUT78419.1"/>
    </source>
</evidence>